<sequence length="115" mass="13100">MLYPIELYLPRWVFYRPWGVSQEPESPTIESRDDETTEDNQAIVTWDQPHEIARLIDAGCQSYQIFLHIVTTSPRNMSSSKSLQDRAATTVTLAQRAGEAPFTNFMSSLALTFSQ</sequence>
<evidence type="ECO:0000313" key="1">
    <source>
        <dbReference type="EMBL" id="PFH46952.1"/>
    </source>
</evidence>
<dbReference type="AlphaFoldDB" id="A0A2A9NGV8"/>
<proteinExistence type="predicted"/>
<evidence type="ECO:0000313" key="2">
    <source>
        <dbReference type="Proteomes" id="UP000242287"/>
    </source>
</evidence>
<accession>A0A2A9NGV8</accession>
<protein>
    <submittedName>
        <fullName evidence="1">Uncharacterized protein</fullName>
    </submittedName>
</protein>
<organism evidence="1 2">
    <name type="scientific">Amanita thiersii Skay4041</name>
    <dbReference type="NCBI Taxonomy" id="703135"/>
    <lineage>
        <taxon>Eukaryota</taxon>
        <taxon>Fungi</taxon>
        <taxon>Dikarya</taxon>
        <taxon>Basidiomycota</taxon>
        <taxon>Agaricomycotina</taxon>
        <taxon>Agaricomycetes</taxon>
        <taxon>Agaricomycetidae</taxon>
        <taxon>Agaricales</taxon>
        <taxon>Pluteineae</taxon>
        <taxon>Amanitaceae</taxon>
        <taxon>Amanita</taxon>
    </lineage>
</organism>
<dbReference type="Proteomes" id="UP000242287">
    <property type="component" value="Unassembled WGS sequence"/>
</dbReference>
<name>A0A2A9NGV8_9AGAR</name>
<keyword evidence="2" id="KW-1185">Reference proteome</keyword>
<dbReference type="EMBL" id="KZ302145">
    <property type="protein sequence ID" value="PFH46952.1"/>
    <property type="molecule type" value="Genomic_DNA"/>
</dbReference>
<reference evidence="1 2" key="1">
    <citation type="submission" date="2014-02" db="EMBL/GenBank/DDBJ databases">
        <title>Transposable element dynamics among asymbiotic and ectomycorrhizal Amanita fungi.</title>
        <authorList>
            <consortium name="DOE Joint Genome Institute"/>
            <person name="Hess J."/>
            <person name="Skrede I."/>
            <person name="Wolfe B."/>
            <person name="LaButti K."/>
            <person name="Ohm R.A."/>
            <person name="Grigoriev I.V."/>
            <person name="Pringle A."/>
        </authorList>
    </citation>
    <scope>NUCLEOTIDE SEQUENCE [LARGE SCALE GENOMIC DNA]</scope>
    <source>
        <strain evidence="1 2">SKay4041</strain>
    </source>
</reference>
<gene>
    <name evidence="1" type="ORF">AMATHDRAFT_7217</name>
</gene>